<dbReference type="Pfam" id="PF06831">
    <property type="entry name" value="H2TH"/>
    <property type="match status" value="1"/>
</dbReference>
<dbReference type="EMBL" id="FWEU01000001">
    <property type="protein sequence ID" value="SLM23264.1"/>
    <property type="molecule type" value="Genomic_DNA"/>
</dbReference>
<dbReference type="PROSITE" id="PS51066">
    <property type="entry name" value="ZF_FPG_2"/>
    <property type="match status" value="1"/>
</dbReference>
<dbReference type="InterPro" id="IPR015886">
    <property type="entry name" value="H2TH_FPG"/>
</dbReference>
<keyword evidence="5 13" id="KW-0863">Zinc-finger</keyword>
<dbReference type="RefSeq" id="WP_080148721.1">
    <property type="nucleotide sequence ID" value="NZ_FWEU01000001.1"/>
</dbReference>
<evidence type="ECO:0000256" key="12">
    <source>
        <dbReference type="ARBA" id="ARBA00023295"/>
    </source>
</evidence>
<evidence type="ECO:0000256" key="8">
    <source>
        <dbReference type="ARBA" id="ARBA00023125"/>
    </source>
</evidence>
<comment type="similarity">
    <text evidence="2">Belongs to the FPG family.</text>
</comment>
<evidence type="ECO:0000256" key="11">
    <source>
        <dbReference type="ARBA" id="ARBA00023268"/>
    </source>
</evidence>
<evidence type="ECO:0000259" key="16">
    <source>
        <dbReference type="PROSITE" id="PS51068"/>
    </source>
</evidence>
<dbReference type="PANTHER" id="PTHR22993">
    <property type="entry name" value="FORMAMIDOPYRIMIDINE-DNA GLYCOSYLASE"/>
    <property type="match status" value="1"/>
</dbReference>
<protein>
    <submittedName>
        <fullName evidence="17">Endonuclease-8</fullName>
    </submittedName>
</protein>
<comment type="catalytic activity">
    <reaction evidence="1">
        <text>Hydrolysis of DNA containing ring-opened 7-methylguanine residues, releasing 2,6-diamino-4-hydroxy-5-(N-methyl)formamidopyrimidine.</text>
        <dbReference type="EC" id="3.2.2.23"/>
    </reaction>
</comment>
<evidence type="ECO:0000256" key="14">
    <source>
        <dbReference type="SAM" id="MobiDB-lite"/>
    </source>
</evidence>
<dbReference type="InterPro" id="IPR010979">
    <property type="entry name" value="Ribosomal_uS13-like_H2TH"/>
</dbReference>
<keyword evidence="6" id="KW-0378">Hydrolase</keyword>
<keyword evidence="11" id="KW-0511">Multifunctional enzyme</keyword>
<dbReference type="PANTHER" id="PTHR22993:SF9">
    <property type="entry name" value="FORMAMIDOPYRIMIDINE-DNA GLYCOSYLASE"/>
    <property type="match status" value="1"/>
</dbReference>
<evidence type="ECO:0000256" key="5">
    <source>
        <dbReference type="ARBA" id="ARBA00022771"/>
    </source>
</evidence>
<proteinExistence type="inferred from homology"/>
<dbReference type="Gene3D" id="3.20.190.10">
    <property type="entry name" value="MutM-like, N-terminal"/>
    <property type="match status" value="1"/>
</dbReference>
<dbReference type="GO" id="GO:0016829">
    <property type="term" value="F:lyase activity"/>
    <property type="evidence" value="ECO:0007669"/>
    <property type="project" value="UniProtKB-KW"/>
</dbReference>
<keyword evidence="10" id="KW-0456">Lyase</keyword>
<dbReference type="Gene3D" id="1.10.8.50">
    <property type="match status" value="1"/>
</dbReference>
<keyword evidence="17" id="KW-0540">Nuclease</keyword>
<dbReference type="SMART" id="SM00898">
    <property type="entry name" value="Fapy_DNA_glyco"/>
    <property type="match status" value="1"/>
</dbReference>
<evidence type="ECO:0000256" key="1">
    <source>
        <dbReference type="ARBA" id="ARBA00001668"/>
    </source>
</evidence>
<sequence>MPEGPSIVLLREAAARFKGKTVRGVSGNSTLDLACLEGRRVRAVRSWGKHFLLEFSHVSLRIHLMMFGSWRIDERKETPARVSLRFDNGELNFYTCSVKLIDQPLDEVYDWRTDVMSDLWDPRLARRRLKSMPDVLVCDALLDQTLFSGVGNIIKNEVLFRIRVHPANPVGDLPPRKLAELVKQAREYSFDFLRWKRDFELKKHWQVHTRRTCPCCGGPVSKVYMGTTHRRTFFCPVCQVDYRAGTPRPPAKKRTLARGPVQRGGVRPVR</sequence>
<dbReference type="GO" id="GO:0006284">
    <property type="term" value="P:base-excision repair"/>
    <property type="evidence" value="ECO:0007669"/>
    <property type="project" value="InterPro"/>
</dbReference>
<evidence type="ECO:0000259" key="15">
    <source>
        <dbReference type="PROSITE" id="PS51066"/>
    </source>
</evidence>
<dbReference type="InterPro" id="IPR035937">
    <property type="entry name" value="FPG_N"/>
</dbReference>
<evidence type="ECO:0000313" key="17">
    <source>
        <dbReference type="EMBL" id="SLM23264.1"/>
    </source>
</evidence>
<gene>
    <name evidence="17" type="ORF">SAMN04488690_0952</name>
</gene>
<keyword evidence="9" id="KW-0234">DNA repair</keyword>
<evidence type="ECO:0000256" key="13">
    <source>
        <dbReference type="PROSITE-ProRule" id="PRU00391"/>
    </source>
</evidence>
<dbReference type="GO" id="GO:0008534">
    <property type="term" value="F:oxidized purine nucleobase lesion DNA N-glycosylase activity"/>
    <property type="evidence" value="ECO:0007669"/>
    <property type="project" value="UniProtKB-EC"/>
</dbReference>
<keyword evidence="12" id="KW-0326">Glycosidase</keyword>
<name>A0A1W1GVI9_9GAMM</name>
<dbReference type="SUPFAM" id="SSF46946">
    <property type="entry name" value="S13-like H2TH domain"/>
    <property type="match status" value="1"/>
</dbReference>
<dbReference type="SUPFAM" id="SSF81624">
    <property type="entry name" value="N-terminal domain of MutM-like DNA repair proteins"/>
    <property type="match status" value="1"/>
</dbReference>
<feature type="domain" description="FPG-type" evidence="15">
    <location>
        <begin position="206"/>
        <end position="240"/>
    </location>
</feature>
<dbReference type="GO" id="GO:0003684">
    <property type="term" value="F:damaged DNA binding"/>
    <property type="evidence" value="ECO:0007669"/>
    <property type="project" value="InterPro"/>
</dbReference>
<dbReference type="AlphaFoldDB" id="A0A1W1GVI9"/>
<evidence type="ECO:0000256" key="7">
    <source>
        <dbReference type="ARBA" id="ARBA00022833"/>
    </source>
</evidence>
<dbReference type="Pfam" id="PF01149">
    <property type="entry name" value="Fapy_DNA_glyco"/>
    <property type="match status" value="1"/>
</dbReference>
<evidence type="ECO:0000256" key="6">
    <source>
        <dbReference type="ARBA" id="ARBA00022801"/>
    </source>
</evidence>
<organism evidence="17 18">
    <name type="scientific">Stenotrophomonas indicatrix</name>
    <dbReference type="NCBI Taxonomy" id="2045451"/>
    <lineage>
        <taxon>Bacteria</taxon>
        <taxon>Pseudomonadati</taxon>
        <taxon>Pseudomonadota</taxon>
        <taxon>Gammaproteobacteria</taxon>
        <taxon>Lysobacterales</taxon>
        <taxon>Lysobacteraceae</taxon>
        <taxon>Stenotrophomonas</taxon>
    </lineage>
</organism>
<accession>A0A1W1GVI9</accession>
<dbReference type="SUPFAM" id="SSF57716">
    <property type="entry name" value="Glucocorticoid receptor-like (DNA-binding domain)"/>
    <property type="match status" value="1"/>
</dbReference>
<dbReference type="GO" id="GO:0008270">
    <property type="term" value="F:zinc ion binding"/>
    <property type="evidence" value="ECO:0007669"/>
    <property type="project" value="UniProtKB-KW"/>
</dbReference>
<keyword evidence="17" id="KW-0255">Endonuclease</keyword>
<feature type="domain" description="Formamidopyrimidine-DNA glycosylase catalytic" evidence="16">
    <location>
        <begin position="2"/>
        <end position="101"/>
    </location>
</feature>
<evidence type="ECO:0000256" key="3">
    <source>
        <dbReference type="ARBA" id="ARBA00022723"/>
    </source>
</evidence>
<dbReference type="GO" id="GO:0003906">
    <property type="term" value="F:DNA-(apurinic or apyrimidinic site) endonuclease activity"/>
    <property type="evidence" value="ECO:0007669"/>
    <property type="project" value="InterPro"/>
</dbReference>
<dbReference type="InterPro" id="IPR000214">
    <property type="entry name" value="Znf_DNA_glyclase/AP_lyase"/>
</dbReference>
<feature type="region of interest" description="Disordered" evidence="14">
    <location>
        <begin position="246"/>
        <end position="270"/>
    </location>
</feature>
<evidence type="ECO:0000256" key="2">
    <source>
        <dbReference type="ARBA" id="ARBA00009409"/>
    </source>
</evidence>
<evidence type="ECO:0000256" key="9">
    <source>
        <dbReference type="ARBA" id="ARBA00023204"/>
    </source>
</evidence>
<keyword evidence="8" id="KW-0238">DNA-binding</keyword>
<evidence type="ECO:0000256" key="10">
    <source>
        <dbReference type="ARBA" id="ARBA00023239"/>
    </source>
</evidence>
<dbReference type="CDD" id="cd08974">
    <property type="entry name" value="BaFpgNei_N_2"/>
    <property type="match status" value="1"/>
</dbReference>
<keyword evidence="7" id="KW-0862">Zinc</keyword>
<reference evidence="18" key="1">
    <citation type="submission" date="2016-10" db="EMBL/GenBank/DDBJ databases">
        <authorList>
            <person name="Varghese N."/>
        </authorList>
    </citation>
    <scope>NUCLEOTIDE SEQUENCE [LARGE SCALE GENOMIC DNA]</scope>
    <source>
        <strain evidence="18">92MFCol6.1</strain>
    </source>
</reference>
<keyword evidence="4" id="KW-0227">DNA damage</keyword>
<dbReference type="Proteomes" id="UP000191133">
    <property type="component" value="Unassembled WGS sequence"/>
</dbReference>
<keyword evidence="3" id="KW-0479">Metal-binding</keyword>
<evidence type="ECO:0000313" key="18">
    <source>
        <dbReference type="Proteomes" id="UP000191133"/>
    </source>
</evidence>
<evidence type="ECO:0000256" key="4">
    <source>
        <dbReference type="ARBA" id="ARBA00022763"/>
    </source>
</evidence>
<dbReference type="SMART" id="SM01232">
    <property type="entry name" value="H2TH"/>
    <property type="match status" value="1"/>
</dbReference>
<dbReference type="PROSITE" id="PS51068">
    <property type="entry name" value="FPG_CAT"/>
    <property type="match status" value="1"/>
</dbReference>
<dbReference type="InterPro" id="IPR012319">
    <property type="entry name" value="FPG_cat"/>
</dbReference>